<evidence type="ECO:0000256" key="2">
    <source>
        <dbReference type="ARBA" id="ARBA00023002"/>
    </source>
</evidence>
<comment type="similarity">
    <text evidence="1 4">Belongs to the aldehyde dehydrogenase family.</text>
</comment>
<dbReference type="InterPro" id="IPR016162">
    <property type="entry name" value="Ald_DH_N"/>
</dbReference>
<evidence type="ECO:0000313" key="7">
    <source>
        <dbReference type="Proteomes" id="UP001458880"/>
    </source>
</evidence>
<organism evidence="6 7">
    <name type="scientific">Popillia japonica</name>
    <name type="common">Japanese beetle</name>
    <dbReference type="NCBI Taxonomy" id="7064"/>
    <lineage>
        <taxon>Eukaryota</taxon>
        <taxon>Metazoa</taxon>
        <taxon>Ecdysozoa</taxon>
        <taxon>Arthropoda</taxon>
        <taxon>Hexapoda</taxon>
        <taxon>Insecta</taxon>
        <taxon>Pterygota</taxon>
        <taxon>Neoptera</taxon>
        <taxon>Endopterygota</taxon>
        <taxon>Coleoptera</taxon>
        <taxon>Polyphaga</taxon>
        <taxon>Scarabaeiformia</taxon>
        <taxon>Scarabaeidae</taxon>
        <taxon>Rutelinae</taxon>
        <taxon>Popillia</taxon>
    </lineage>
</organism>
<dbReference type="PROSITE" id="PS00070">
    <property type="entry name" value="ALDEHYDE_DEHYDR_CYS"/>
    <property type="match status" value="1"/>
</dbReference>
<feature type="domain" description="Aldehyde dehydrogenase" evidence="5">
    <location>
        <begin position="43"/>
        <end position="505"/>
    </location>
</feature>
<sequence length="514" mass="55818">MNILRNARPSLMKLHKCYSTVIFPEPIVSPTITHTGIFYNNEWHKAKNGQTFQTVNPATGEVIADIQRGDKADIDAAVEAANNAFKLGSPWRTLDASERGRLLHKFADLLERDATLLASLETIDNGSPYSASLGGFVAFSIKTARYYAGWADKNHGKTIPLDGNFFCYTRHEPVGVCGQIIPWNGPLLMFVMKMAPATAMGNTVVIKPAEQTPLTALHCAELVKEAGFPPGVVNVVPGFGDAGQALCANEKVDKIAFTGSTEVGKLIQQSAGVQNLKRVTLELGGKSPNIILADSDIAAAVETAHQAVFFNQGQVCCAGTRTFIDAKIYDEFVERSIERANRRVVGDPFDFRTEQGPQIDQIQMNKILGLIKTGVDEGATLMAGGERLGDRGCFVAPTVFADVKDHHTIAQEEIFGPVQQLMKFDTLEEVIERANRTNYGLAAGILSKDVDKINYLSQGIRAGTIWVNSYNVLGCQGPFGGFKDSGIGRENGEYGLSQYTEVKNVIISVPQKNS</sequence>
<evidence type="ECO:0000313" key="6">
    <source>
        <dbReference type="EMBL" id="KAK9745838.1"/>
    </source>
</evidence>
<evidence type="ECO:0000256" key="3">
    <source>
        <dbReference type="PROSITE-ProRule" id="PRU10007"/>
    </source>
</evidence>
<dbReference type="SUPFAM" id="SSF53720">
    <property type="entry name" value="ALDH-like"/>
    <property type="match status" value="1"/>
</dbReference>
<dbReference type="Gene3D" id="3.40.605.10">
    <property type="entry name" value="Aldehyde Dehydrogenase, Chain A, domain 1"/>
    <property type="match status" value="1"/>
</dbReference>
<dbReference type="CDD" id="cd07141">
    <property type="entry name" value="ALDH_F1AB_F2_RALDH1"/>
    <property type="match status" value="1"/>
</dbReference>
<name>A0AAW1MGE4_POPJA</name>
<evidence type="ECO:0000256" key="1">
    <source>
        <dbReference type="ARBA" id="ARBA00009986"/>
    </source>
</evidence>
<reference evidence="6 7" key="1">
    <citation type="journal article" date="2024" name="BMC Genomics">
        <title>De novo assembly and annotation of Popillia japonica's genome with initial clues to its potential as an invasive pest.</title>
        <authorList>
            <person name="Cucini C."/>
            <person name="Boschi S."/>
            <person name="Funari R."/>
            <person name="Cardaioli E."/>
            <person name="Iannotti N."/>
            <person name="Marturano G."/>
            <person name="Paoli F."/>
            <person name="Bruttini M."/>
            <person name="Carapelli A."/>
            <person name="Frati F."/>
            <person name="Nardi F."/>
        </authorList>
    </citation>
    <scope>NUCLEOTIDE SEQUENCE [LARGE SCALE GENOMIC DNA]</scope>
    <source>
        <strain evidence="6">DMR45628</strain>
    </source>
</reference>
<keyword evidence="2 4" id="KW-0560">Oxidoreductase</keyword>
<evidence type="ECO:0000256" key="4">
    <source>
        <dbReference type="RuleBase" id="RU003345"/>
    </source>
</evidence>
<protein>
    <submittedName>
        <fullName evidence="6">Aldehyde dehydrogenase family</fullName>
    </submittedName>
</protein>
<accession>A0AAW1MGE4</accession>
<dbReference type="InterPro" id="IPR016161">
    <property type="entry name" value="Ald_DH/histidinol_DH"/>
</dbReference>
<dbReference type="FunFam" id="3.40.605.10:FF:000050">
    <property type="entry name" value="Aldehyde dehydrogenase, mitochondrial"/>
    <property type="match status" value="1"/>
</dbReference>
<evidence type="ECO:0000259" key="5">
    <source>
        <dbReference type="Pfam" id="PF00171"/>
    </source>
</evidence>
<dbReference type="Pfam" id="PF00171">
    <property type="entry name" value="Aldedh"/>
    <property type="match status" value="1"/>
</dbReference>
<comment type="caution">
    <text evidence="6">The sequence shown here is derived from an EMBL/GenBank/DDBJ whole genome shotgun (WGS) entry which is preliminary data.</text>
</comment>
<dbReference type="InterPro" id="IPR029510">
    <property type="entry name" value="Ald_DH_CS_GLU"/>
</dbReference>
<dbReference type="InterPro" id="IPR015590">
    <property type="entry name" value="Aldehyde_DH_dom"/>
</dbReference>
<dbReference type="InterPro" id="IPR016163">
    <property type="entry name" value="Ald_DH_C"/>
</dbReference>
<dbReference type="Gene3D" id="3.40.309.10">
    <property type="entry name" value="Aldehyde Dehydrogenase, Chain A, domain 2"/>
    <property type="match status" value="1"/>
</dbReference>
<dbReference type="EMBL" id="JASPKY010000045">
    <property type="protein sequence ID" value="KAK9745838.1"/>
    <property type="molecule type" value="Genomic_DNA"/>
</dbReference>
<dbReference type="FunFam" id="3.40.605.10:FF:000026">
    <property type="entry name" value="Aldehyde dehydrogenase, putative"/>
    <property type="match status" value="1"/>
</dbReference>
<dbReference type="AlphaFoldDB" id="A0AAW1MGE4"/>
<dbReference type="InterPro" id="IPR016160">
    <property type="entry name" value="Ald_DH_CS_CYS"/>
</dbReference>
<dbReference type="PANTHER" id="PTHR11699">
    <property type="entry name" value="ALDEHYDE DEHYDROGENASE-RELATED"/>
    <property type="match status" value="1"/>
</dbReference>
<gene>
    <name evidence="6" type="ORF">QE152_g6596</name>
</gene>
<dbReference type="PROSITE" id="PS00687">
    <property type="entry name" value="ALDEHYDE_DEHYDR_GLU"/>
    <property type="match status" value="1"/>
</dbReference>
<keyword evidence="7" id="KW-1185">Reference proteome</keyword>
<dbReference type="FunFam" id="3.40.309.10:FF:000001">
    <property type="entry name" value="Mitochondrial aldehyde dehydrogenase 2"/>
    <property type="match status" value="1"/>
</dbReference>
<feature type="active site" evidence="3">
    <location>
        <position position="282"/>
    </location>
</feature>
<proteinExistence type="inferred from homology"/>
<dbReference type="Proteomes" id="UP001458880">
    <property type="component" value="Unassembled WGS sequence"/>
</dbReference>
<dbReference type="GO" id="GO:0016620">
    <property type="term" value="F:oxidoreductase activity, acting on the aldehyde or oxo group of donors, NAD or NADP as acceptor"/>
    <property type="evidence" value="ECO:0007669"/>
    <property type="project" value="InterPro"/>
</dbReference>